<proteinExistence type="predicted"/>
<evidence type="ECO:0000256" key="1">
    <source>
        <dbReference type="SAM" id="Phobius"/>
    </source>
</evidence>
<feature type="transmembrane region" description="Helical" evidence="1">
    <location>
        <begin position="88"/>
        <end position="110"/>
    </location>
</feature>
<feature type="transmembrane region" description="Helical" evidence="1">
    <location>
        <begin position="62"/>
        <end position="81"/>
    </location>
</feature>
<organism evidence="2 3">
    <name type="scientific">Nematocida ausubeli (strain ATCC PRA-371 / ERTm2)</name>
    <name type="common">Nematode killer fungus</name>
    <dbReference type="NCBI Taxonomy" id="1913371"/>
    <lineage>
        <taxon>Eukaryota</taxon>
        <taxon>Fungi</taxon>
        <taxon>Fungi incertae sedis</taxon>
        <taxon>Microsporidia</taxon>
        <taxon>Nematocida</taxon>
    </lineage>
</organism>
<dbReference type="GeneID" id="77675811"/>
<gene>
    <name evidence="2" type="ORF">NESG_00838</name>
</gene>
<dbReference type="HOGENOM" id="CLU_1166112_0_0_1"/>
<reference evidence="2 3" key="1">
    <citation type="journal article" date="2014" name="Genome Announc.">
        <title>Genome Sequence of the Microsporidian Species Nematocida sp1 Strain ERTm6 (ATCC PRA-372).</title>
        <authorList>
            <person name="Bakowski M.A."/>
            <person name="Priest M."/>
            <person name="Young S."/>
            <person name="Cuomo C.A."/>
            <person name="Troemel E.R."/>
        </authorList>
    </citation>
    <scope>NUCLEOTIDE SEQUENCE [LARGE SCALE GENOMIC DNA]</scope>
    <source>
        <strain evidence="2 3">ERTm6</strain>
    </source>
</reference>
<evidence type="ECO:0000313" key="3">
    <source>
        <dbReference type="Proteomes" id="UP000054524"/>
    </source>
</evidence>
<protein>
    <submittedName>
        <fullName evidence="2">Uncharacterized protein</fullName>
    </submittedName>
</protein>
<feature type="transmembrane region" description="Helical" evidence="1">
    <location>
        <begin position="204"/>
        <end position="223"/>
    </location>
</feature>
<keyword evidence="3" id="KW-1185">Reference proteome</keyword>
<keyword evidence="1" id="KW-0472">Membrane</keyword>
<name>A0A086J3G9_NEMA1</name>
<feature type="transmembrane region" description="Helical" evidence="1">
    <location>
        <begin position="37"/>
        <end position="56"/>
    </location>
</feature>
<comment type="caution">
    <text evidence="2">The sequence shown here is derived from an EMBL/GenBank/DDBJ whole genome shotgun (WGS) entry which is preliminary data.</text>
</comment>
<dbReference type="Proteomes" id="UP000054524">
    <property type="component" value="Unassembled WGS sequence"/>
</dbReference>
<feature type="transmembrane region" description="Helical" evidence="1">
    <location>
        <begin position="130"/>
        <end position="153"/>
    </location>
</feature>
<evidence type="ECO:0000313" key="2">
    <source>
        <dbReference type="EMBL" id="KFG26687.1"/>
    </source>
</evidence>
<accession>A0A086J3G9</accession>
<dbReference type="AlphaFoldDB" id="A0A086J3G9"/>
<dbReference type="RefSeq" id="XP_052905242.1">
    <property type="nucleotide sequence ID" value="XM_053048482.1"/>
</dbReference>
<keyword evidence="1" id="KW-0812">Transmembrane</keyword>
<feature type="transmembrane region" description="Helical" evidence="1">
    <location>
        <begin position="6"/>
        <end position="25"/>
    </location>
</feature>
<keyword evidence="1" id="KW-1133">Transmembrane helix</keyword>
<sequence>MHNLGTFLLLTIGALTVLFLSVAYFECMVESSKHDLFTFFLLSKICTFLLFVKGVLVKRTLHLKYAIYIILHSILSGIYMHHINKIPITFLSEVIALDGVYLLCMLLGIYNSRAQRQLKNRLLSGELEILHYNIIVTNGIMVFITQFAAFIYLMSENTLFSKSAVVIFLVHTQYKRNKYLVYTAGLIAACAFKDVLLAQSISAISLFISSGALFSALFIGDYLEWNIRKISLKRITIE</sequence>
<dbReference type="EMBL" id="AKIJ01000002">
    <property type="protein sequence ID" value="KFG26687.1"/>
    <property type="molecule type" value="Genomic_DNA"/>
</dbReference>